<reference evidence="2 3" key="1">
    <citation type="submission" date="2017-03" db="EMBL/GenBank/DDBJ databases">
        <title>Genomes of endolithic fungi from Antarctica.</title>
        <authorList>
            <person name="Coleine C."/>
            <person name="Masonjones S."/>
            <person name="Stajich J.E."/>
        </authorList>
    </citation>
    <scope>NUCLEOTIDE SEQUENCE [LARGE SCALE GENOMIC DNA]</scope>
    <source>
        <strain evidence="2 3">CCFEE 6314</strain>
    </source>
</reference>
<evidence type="ECO:0000256" key="1">
    <source>
        <dbReference type="SAM" id="MobiDB-lite"/>
    </source>
</evidence>
<proteinExistence type="predicted"/>
<dbReference type="EMBL" id="NAJM01000019">
    <property type="protein sequence ID" value="RVX71043.1"/>
    <property type="molecule type" value="Genomic_DNA"/>
</dbReference>
<name>A0A438N5K8_EXOME</name>
<protein>
    <submittedName>
        <fullName evidence="2">Uncharacterized protein</fullName>
    </submittedName>
</protein>
<feature type="compositionally biased region" description="Basic and acidic residues" evidence="1">
    <location>
        <begin position="87"/>
        <end position="99"/>
    </location>
</feature>
<organism evidence="2 3">
    <name type="scientific">Exophiala mesophila</name>
    <name type="common">Black yeast-like fungus</name>
    <dbReference type="NCBI Taxonomy" id="212818"/>
    <lineage>
        <taxon>Eukaryota</taxon>
        <taxon>Fungi</taxon>
        <taxon>Dikarya</taxon>
        <taxon>Ascomycota</taxon>
        <taxon>Pezizomycotina</taxon>
        <taxon>Eurotiomycetes</taxon>
        <taxon>Chaetothyriomycetidae</taxon>
        <taxon>Chaetothyriales</taxon>
        <taxon>Herpotrichiellaceae</taxon>
        <taxon>Exophiala</taxon>
    </lineage>
</organism>
<feature type="compositionally biased region" description="Polar residues" evidence="1">
    <location>
        <begin position="100"/>
        <end position="114"/>
    </location>
</feature>
<sequence length="194" mass="21746">MYRTSSSTVLLNFQIDAAETVVQTCNRSRKFKDHLGKIQPYLPGGEFHDDLCASPDFQFWVERFAKGPTADPPPIGRLEEPLATLSRDQDDSHRTKEQDGNPSEPQDPGETSQIGRPDESRDQDSLLGHALSLPGRFPIEIQQTILAPSQSETRPEDISIAAPTLEVQQVLTNSIRQNIPIHYLEQRSEGDRQT</sequence>
<feature type="region of interest" description="Disordered" evidence="1">
    <location>
        <begin position="85"/>
        <end position="124"/>
    </location>
</feature>
<dbReference type="AlphaFoldDB" id="A0A438N5K8"/>
<evidence type="ECO:0000313" key="2">
    <source>
        <dbReference type="EMBL" id="RVX71043.1"/>
    </source>
</evidence>
<accession>A0A438N5K8</accession>
<gene>
    <name evidence="2" type="ORF">B0A52_03408</name>
</gene>
<dbReference type="Proteomes" id="UP000288859">
    <property type="component" value="Unassembled WGS sequence"/>
</dbReference>
<evidence type="ECO:0000313" key="3">
    <source>
        <dbReference type="Proteomes" id="UP000288859"/>
    </source>
</evidence>
<comment type="caution">
    <text evidence="2">The sequence shown here is derived from an EMBL/GenBank/DDBJ whole genome shotgun (WGS) entry which is preliminary data.</text>
</comment>